<dbReference type="InterPro" id="IPR001496">
    <property type="entry name" value="SOCS_box"/>
</dbReference>
<dbReference type="AlphaFoldDB" id="A0A8W8JYV2"/>
<dbReference type="Pfam" id="PF13606">
    <property type="entry name" value="Ank_3"/>
    <property type="match status" value="1"/>
</dbReference>
<dbReference type="FunFam" id="1.10.750.20:FF:000001">
    <property type="entry name" value="Ankyrin repeat and SOCS box containing 1"/>
    <property type="match status" value="1"/>
</dbReference>
<dbReference type="OMA" id="WLENFHK"/>
<name>A0A8W8JYV2_MAGGI</name>
<dbReference type="SMART" id="SM00969">
    <property type="entry name" value="SOCS_box"/>
    <property type="match status" value="1"/>
</dbReference>
<keyword evidence="1" id="KW-0677">Repeat</keyword>
<dbReference type="Pfam" id="PF12796">
    <property type="entry name" value="Ank_2"/>
    <property type="match status" value="2"/>
</dbReference>
<feature type="repeat" description="ANK" evidence="3">
    <location>
        <begin position="85"/>
        <end position="117"/>
    </location>
</feature>
<dbReference type="SMART" id="SM00248">
    <property type="entry name" value="ANK"/>
    <property type="match status" value="8"/>
</dbReference>
<keyword evidence="2 3" id="KW-0040">ANK repeat</keyword>
<feature type="repeat" description="ANK" evidence="3">
    <location>
        <begin position="152"/>
        <end position="184"/>
    </location>
</feature>
<dbReference type="InterPro" id="IPR036036">
    <property type="entry name" value="SOCS_box-like_dom_sf"/>
</dbReference>
<dbReference type="PROSITE" id="PS50088">
    <property type="entry name" value="ANK_REPEAT"/>
    <property type="match status" value="7"/>
</dbReference>
<dbReference type="InterPro" id="IPR036770">
    <property type="entry name" value="Ankyrin_rpt-contain_sf"/>
</dbReference>
<dbReference type="InterPro" id="IPR002110">
    <property type="entry name" value="Ankyrin_rpt"/>
</dbReference>
<dbReference type="PRINTS" id="PR01415">
    <property type="entry name" value="ANKYRIN"/>
</dbReference>
<evidence type="ECO:0000313" key="6">
    <source>
        <dbReference type="Proteomes" id="UP000005408"/>
    </source>
</evidence>
<dbReference type="EnsemblMetazoa" id="G21393.6">
    <property type="protein sequence ID" value="G21393.6:cds"/>
    <property type="gene ID" value="G21393"/>
</dbReference>
<feature type="repeat" description="ANK" evidence="3">
    <location>
        <begin position="250"/>
        <end position="282"/>
    </location>
</feature>
<evidence type="ECO:0000256" key="3">
    <source>
        <dbReference type="PROSITE-ProRule" id="PRU00023"/>
    </source>
</evidence>
<reference evidence="5" key="1">
    <citation type="submission" date="2022-08" db="UniProtKB">
        <authorList>
            <consortium name="EnsemblMetazoa"/>
        </authorList>
    </citation>
    <scope>IDENTIFICATION</scope>
    <source>
        <strain evidence="5">05x7-T-G4-1.051#20</strain>
    </source>
</reference>
<sequence length="446" mass="49739">MDKIYQIIEKNNIVKLQAVLEEERGTDNVSDGWTPLTYACERGREEIVDILIEDIKQNEQTEKTRKIKLKNHIHTCTSLDDHNLNGETPLTCAARAGHVKICELLLDEGAFINQTTQYVNQTPLHVAIEHGNTDVVEYLIGQGADVQIADNVNISPLYTAIKGGNSYIVHLLIDAGCDVNLGSQDHAPIFLAARLGLLAITQMLCEAGCNKDFANKYGVTPIAEAVQKDHIDIVEYLIQHGCDVNKTDINNVSALHIACQKGNYDAVRLLLNGRANPILKNSSGQTAFQLAIENNRYEVVEYLMNLGADILSQPFANKSLGSIAKVFDRGHVQTAEVLLRGCPKLPLPHYPGVTDMFCNNMELMKMLFLSGIQTIPGVLIVPRLHPQHVNQKEISDWLENFHKNPLSLQSLCRIRVRRCLGNTLFLKVQSLPIPPYLKEFIALKRL</sequence>
<feature type="repeat" description="ANK" evidence="3">
    <location>
        <begin position="283"/>
        <end position="310"/>
    </location>
</feature>
<proteinExistence type="predicted"/>
<dbReference type="PANTHER" id="PTHR24178:SF41">
    <property type="entry name" value="ANKYRIN-2 ISOFORM X1"/>
    <property type="match status" value="1"/>
</dbReference>
<dbReference type="Gene3D" id="1.25.40.20">
    <property type="entry name" value="Ankyrin repeat-containing domain"/>
    <property type="match status" value="3"/>
</dbReference>
<evidence type="ECO:0000256" key="2">
    <source>
        <dbReference type="ARBA" id="ARBA00023043"/>
    </source>
</evidence>
<dbReference type="CDD" id="cd03716">
    <property type="entry name" value="SOCS_ASB_like"/>
    <property type="match status" value="1"/>
</dbReference>
<dbReference type="EnsemblMetazoa" id="G21393.5">
    <property type="protein sequence ID" value="G21393.5:cds"/>
    <property type="gene ID" value="G21393"/>
</dbReference>
<accession>A0A8W8JYV2</accession>
<dbReference type="EnsemblMetazoa" id="G21393.7">
    <property type="protein sequence ID" value="G21393.7:cds"/>
    <property type="gene ID" value="G21393"/>
</dbReference>
<dbReference type="Pfam" id="PF00023">
    <property type="entry name" value="Ank"/>
    <property type="match status" value="2"/>
</dbReference>
<dbReference type="PANTHER" id="PTHR24178">
    <property type="entry name" value="MOLTING PROTEIN MLT-4"/>
    <property type="match status" value="1"/>
</dbReference>
<dbReference type="SMART" id="SM00253">
    <property type="entry name" value="SOCS"/>
    <property type="match status" value="1"/>
</dbReference>
<evidence type="ECO:0000259" key="4">
    <source>
        <dbReference type="PROSITE" id="PS50225"/>
    </source>
</evidence>
<dbReference type="SUPFAM" id="SSF48403">
    <property type="entry name" value="Ankyrin repeat"/>
    <property type="match status" value="2"/>
</dbReference>
<dbReference type="OrthoDB" id="20872at2759"/>
<keyword evidence="6" id="KW-1185">Reference proteome</keyword>
<feature type="repeat" description="ANK" evidence="3">
    <location>
        <begin position="31"/>
        <end position="53"/>
    </location>
</feature>
<dbReference type="EnsemblMetazoa" id="G21393.1">
    <property type="protein sequence ID" value="G21393.1:cds"/>
    <property type="gene ID" value="G21393"/>
</dbReference>
<dbReference type="Gene3D" id="1.10.750.20">
    <property type="entry name" value="SOCS box"/>
    <property type="match status" value="1"/>
</dbReference>
<dbReference type="PROSITE" id="PS50297">
    <property type="entry name" value="ANK_REP_REGION"/>
    <property type="match status" value="7"/>
</dbReference>
<dbReference type="GO" id="GO:0035556">
    <property type="term" value="P:intracellular signal transduction"/>
    <property type="evidence" value="ECO:0007669"/>
    <property type="project" value="InterPro"/>
</dbReference>
<feature type="repeat" description="ANK" evidence="3">
    <location>
        <begin position="119"/>
        <end position="151"/>
    </location>
</feature>
<dbReference type="EnsemblMetazoa" id="G21393.2">
    <property type="protein sequence ID" value="G21393.2:cds"/>
    <property type="gene ID" value="G21393"/>
</dbReference>
<dbReference type="SUPFAM" id="SSF158235">
    <property type="entry name" value="SOCS box-like"/>
    <property type="match status" value="1"/>
</dbReference>
<evidence type="ECO:0000256" key="1">
    <source>
        <dbReference type="ARBA" id="ARBA00022737"/>
    </source>
</evidence>
<feature type="repeat" description="ANK" evidence="3">
    <location>
        <begin position="217"/>
        <end position="249"/>
    </location>
</feature>
<protein>
    <recommendedName>
        <fullName evidence="4">SOCS box domain-containing protein</fullName>
    </recommendedName>
</protein>
<dbReference type="Pfam" id="PF07525">
    <property type="entry name" value="SOCS_box"/>
    <property type="match status" value="1"/>
</dbReference>
<dbReference type="PROSITE" id="PS50225">
    <property type="entry name" value="SOCS"/>
    <property type="match status" value="1"/>
</dbReference>
<dbReference type="Proteomes" id="UP000005408">
    <property type="component" value="Unassembled WGS sequence"/>
</dbReference>
<evidence type="ECO:0000313" key="5">
    <source>
        <dbReference type="EnsemblMetazoa" id="G21393.1:cds"/>
    </source>
</evidence>
<organism evidence="5 6">
    <name type="scientific">Magallana gigas</name>
    <name type="common">Pacific oyster</name>
    <name type="synonym">Crassostrea gigas</name>
    <dbReference type="NCBI Taxonomy" id="29159"/>
    <lineage>
        <taxon>Eukaryota</taxon>
        <taxon>Metazoa</taxon>
        <taxon>Spiralia</taxon>
        <taxon>Lophotrochozoa</taxon>
        <taxon>Mollusca</taxon>
        <taxon>Bivalvia</taxon>
        <taxon>Autobranchia</taxon>
        <taxon>Pteriomorphia</taxon>
        <taxon>Ostreida</taxon>
        <taxon>Ostreoidea</taxon>
        <taxon>Ostreidae</taxon>
        <taxon>Magallana</taxon>
    </lineage>
</organism>
<feature type="domain" description="SOCS box" evidence="4">
    <location>
        <begin position="403"/>
        <end position="446"/>
    </location>
</feature>
<dbReference type="EnsemblMetazoa" id="G21393.3">
    <property type="protein sequence ID" value="G21393.3:cds"/>
    <property type="gene ID" value="G21393"/>
</dbReference>